<dbReference type="RefSeq" id="WP_043968298.1">
    <property type="nucleotide sequence ID" value="NZ_JBEZEN010000037.1"/>
</dbReference>
<dbReference type="EMBL" id="JXSX01000003">
    <property type="protein sequence ID" value="KIR61393.1"/>
    <property type="molecule type" value="Genomic_DNA"/>
</dbReference>
<comment type="caution">
    <text evidence="2">The sequence shown here is derived from an EMBL/GenBank/DDBJ whole genome shotgun (WGS) entry which is preliminary data.</text>
</comment>
<dbReference type="Proteomes" id="UP000032254">
    <property type="component" value="Unassembled WGS sequence"/>
</dbReference>
<evidence type="ECO:0000256" key="1">
    <source>
        <dbReference type="SAM" id="SignalP"/>
    </source>
</evidence>
<dbReference type="GeneID" id="301307756"/>
<keyword evidence="3" id="KW-1185">Reference proteome</keyword>
<evidence type="ECO:0000313" key="3">
    <source>
        <dbReference type="Proteomes" id="UP000032254"/>
    </source>
</evidence>
<feature type="signal peptide" evidence="1">
    <location>
        <begin position="1"/>
        <end position="24"/>
    </location>
</feature>
<dbReference type="OrthoDB" id="3393580at2"/>
<feature type="chain" id="PRO_5002223487" description="Peptidase inhibitor family I36" evidence="1">
    <location>
        <begin position="25"/>
        <end position="129"/>
    </location>
</feature>
<organism evidence="2 3">
    <name type="scientific">Micromonospora haikouensis</name>
    <dbReference type="NCBI Taxonomy" id="686309"/>
    <lineage>
        <taxon>Bacteria</taxon>
        <taxon>Bacillati</taxon>
        <taxon>Actinomycetota</taxon>
        <taxon>Actinomycetes</taxon>
        <taxon>Micromonosporales</taxon>
        <taxon>Micromonosporaceae</taxon>
        <taxon>Micromonospora</taxon>
    </lineage>
</organism>
<accession>A0A0D0VKS3</accession>
<evidence type="ECO:0000313" key="2">
    <source>
        <dbReference type="EMBL" id="KIR61393.1"/>
    </source>
</evidence>
<name>A0A0D0VKS3_9ACTN</name>
<sequence>MLWKSIAVAASVAGVLATAPAASAAPSQVSAESWGAGNCPQGMLCIWPNWNHPPEGPTATPSLTTNSEWSGNVPAFNFYNYTSKKAEITWSYTYLGSPLSGTICVYPGGDGDLYVPMYVTKVTWQPRTC</sequence>
<dbReference type="AlphaFoldDB" id="A0A0D0VKS3"/>
<proteinExistence type="predicted"/>
<gene>
    <name evidence="2" type="ORF">TK50_27475</name>
</gene>
<evidence type="ECO:0008006" key="4">
    <source>
        <dbReference type="Google" id="ProtNLM"/>
    </source>
</evidence>
<keyword evidence="1" id="KW-0732">Signal</keyword>
<protein>
    <recommendedName>
        <fullName evidence="4">Peptidase inhibitor family I36</fullName>
    </recommendedName>
</protein>
<dbReference type="PATRIC" id="fig|47853.6.peg.5762"/>
<reference evidence="2 3" key="1">
    <citation type="submission" date="2015-01" db="EMBL/GenBank/DDBJ databases">
        <title>Sequencing and annotation of Micromonospora carbonacea strain JXNU-1 genome.</title>
        <authorList>
            <person name="Long Z."/>
            <person name="Huang Y."/>
            <person name="Jiang Y."/>
        </authorList>
    </citation>
    <scope>NUCLEOTIDE SEQUENCE [LARGE SCALE GENOMIC DNA]</scope>
    <source>
        <strain evidence="2 3">JXNU-1</strain>
    </source>
</reference>